<dbReference type="EMBL" id="CP012159">
    <property type="protein sequence ID" value="AKT43349.1"/>
    <property type="molecule type" value="Genomic_DNA"/>
</dbReference>
<keyword evidence="3" id="KW-1185">Reference proteome</keyword>
<proteinExistence type="predicted"/>
<feature type="transmembrane region" description="Helical" evidence="1">
    <location>
        <begin position="154"/>
        <end position="171"/>
    </location>
</feature>
<evidence type="ECO:0000313" key="3">
    <source>
        <dbReference type="Proteomes" id="UP000067626"/>
    </source>
</evidence>
<sequence>MIEGALESLLAPADVLRRQTLLLIGPWAATWARQREMRVAVLGAIAVVASFLGAALAPLWMLALGPILLGVPHLLGDVRYLWVRPGFHRRALCWLTGGVPLLVGVLTARVVWGLLGAAAALLIARTSWRRRCLGLAILVPLGALSVHYSGWAELLFAHLHNVIGIALWWAWRPRAGRLHWVPLGLFLLASAGLLAGMAAPLLAWSGGLSAPGSGTSMSYHMASLAPHAGRELGLRLVLLFAFAQSLHYAVWLRLIPEEDRPRAAPRTFVGTFRALRDEFGVWLLCAVGALALGLAVWACVDLGAARTGYLRFAGFHGQLELVAAALLWAEGHFGSRRPPTERTSG</sequence>
<feature type="transmembrane region" description="Helical" evidence="1">
    <location>
        <begin position="131"/>
        <end position="148"/>
    </location>
</feature>
<evidence type="ECO:0000313" key="2">
    <source>
        <dbReference type="EMBL" id="AKT43349.1"/>
    </source>
</evidence>
<feature type="transmembrane region" description="Helical" evidence="1">
    <location>
        <begin position="101"/>
        <end position="124"/>
    </location>
</feature>
<dbReference type="AlphaFoldDB" id="A0A0K1ER97"/>
<keyword evidence="1" id="KW-1133">Transmembrane helix</keyword>
<organism evidence="2 3">
    <name type="scientific">Chondromyces crocatus</name>
    <dbReference type="NCBI Taxonomy" id="52"/>
    <lineage>
        <taxon>Bacteria</taxon>
        <taxon>Pseudomonadati</taxon>
        <taxon>Myxococcota</taxon>
        <taxon>Polyangia</taxon>
        <taxon>Polyangiales</taxon>
        <taxon>Polyangiaceae</taxon>
        <taxon>Chondromyces</taxon>
    </lineage>
</organism>
<feature type="transmembrane region" description="Helical" evidence="1">
    <location>
        <begin position="183"/>
        <end position="204"/>
    </location>
</feature>
<dbReference type="STRING" id="52.CMC5_075810"/>
<feature type="transmembrane region" description="Helical" evidence="1">
    <location>
        <begin position="39"/>
        <end position="63"/>
    </location>
</feature>
<protein>
    <recommendedName>
        <fullName evidence="4">Beta-carotene 15,15'-dioxygenase</fullName>
    </recommendedName>
</protein>
<reference evidence="2 3" key="1">
    <citation type="submission" date="2015-07" db="EMBL/GenBank/DDBJ databases">
        <title>Genome analysis of myxobacterium Chondromyces crocatus Cm c5 reveals a high potential for natural compound synthesis and the genetic basis for the loss of fruiting body formation.</title>
        <authorList>
            <person name="Zaburannyi N."/>
            <person name="Bunk B."/>
            <person name="Maier J."/>
            <person name="Overmann J."/>
            <person name="Mueller R."/>
        </authorList>
    </citation>
    <scope>NUCLEOTIDE SEQUENCE [LARGE SCALE GENOMIC DNA]</scope>
    <source>
        <strain evidence="2 3">Cm c5</strain>
    </source>
</reference>
<dbReference type="KEGG" id="ccro:CMC5_075810"/>
<evidence type="ECO:0008006" key="4">
    <source>
        <dbReference type="Google" id="ProtNLM"/>
    </source>
</evidence>
<gene>
    <name evidence="2" type="ORF">CMC5_075810</name>
</gene>
<evidence type="ECO:0000256" key="1">
    <source>
        <dbReference type="SAM" id="Phobius"/>
    </source>
</evidence>
<accession>A0A0K1ER97</accession>
<feature type="transmembrane region" description="Helical" evidence="1">
    <location>
        <begin position="279"/>
        <end position="297"/>
    </location>
</feature>
<keyword evidence="1" id="KW-0812">Transmembrane</keyword>
<keyword evidence="1" id="KW-0472">Membrane</keyword>
<name>A0A0K1ER97_CHOCO</name>
<dbReference type="Proteomes" id="UP000067626">
    <property type="component" value="Chromosome"/>
</dbReference>